<dbReference type="Proteomes" id="UP000475862">
    <property type="component" value="Unassembled WGS sequence"/>
</dbReference>
<feature type="domain" description="Ribosomal protein mS38 C-terminal" evidence="1">
    <location>
        <begin position="90"/>
        <end position="123"/>
    </location>
</feature>
<dbReference type="InterPro" id="IPR013177">
    <property type="entry name" value="Ribosomal_mS38_C"/>
</dbReference>
<dbReference type="Pfam" id="PF08213">
    <property type="entry name" value="COX24_C"/>
    <property type="match status" value="1"/>
</dbReference>
<proteinExistence type="predicted"/>
<evidence type="ECO:0000313" key="3">
    <source>
        <dbReference type="Proteomes" id="UP000475862"/>
    </source>
</evidence>
<protein>
    <recommendedName>
        <fullName evidence="1">Ribosomal protein mS38 C-terminal domain-containing protein</fullName>
    </recommendedName>
</protein>
<gene>
    <name evidence="2" type="ORF">AGLY_005229</name>
</gene>
<organism evidence="2 3">
    <name type="scientific">Aphis glycines</name>
    <name type="common">Soybean aphid</name>
    <dbReference type="NCBI Taxonomy" id="307491"/>
    <lineage>
        <taxon>Eukaryota</taxon>
        <taxon>Metazoa</taxon>
        <taxon>Ecdysozoa</taxon>
        <taxon>Arthropoda</taxon>
        <taxon>Hexapoda</taxon>
        <taxon>Insecta</taxon>
        <taxon>Pterygota</taxon>
        <taxon>Neoptera</taxon>
        <taxon>Paraneoptera</taxon>
        <taxon>Hemiptera</taxon>
        <taxon>Sternorrhyncha</taxon>
        <taxon>Aphidomorpha</taxon>
        <taxon>Aphidoidea</taxon>
        <taxon>Aphididae</taxon>
        <taxon>Aphidini</taxon>
        <taxon>Aphis</taxon>
        <taxon>Aphis</taxon>
    </lineage>
</organism>
<evidence type="ECO:0000313" key="2">
    <source>
        <dbReference type="EMBL" id="KAE9539977.1"/>
    </source>
</evidence>
<keyword evidence="3" id="KW-1185">Reference proteome</keyword>
<evidence type="ECO:0000259" key="1">
    <source>
        <dbReference type="SMART" id="SM01155"/>
    </source>
</evidence>
<dbReference type="EMBL" id="VYZN01000014">
    <property type="protein sequence ID" value="KAE9539977.1"/>
    <property type="molecule type" value="Genomic_DNA"/>
</dbReference>
<dbReference type="AlphaFoldDB" id="A0A6G0TX16"/>
<name>A0A6G0TX16_APHGL</name>
<dbReference type="OrthoDB" id="6423950at2759"/>
<accession>A0A6G0TX16</accession>
<dbReference type="SMART" id="SM01155">
    <property type="entry name" value="DUF1713"/>
    <property type="match status" value="1"/>
</dbReference>
<sequence>MLGNLRSVVRNFANITIAAERHLHPTIRSICSLNQSPLGSPTLPISIKLPTISTKKIIDKPSPCIPLRIPRPTISIPLTDPLVNNDNEIQAARLIVIRRKKMKKHKLRKLRKRMKYVWAKVRQKREMRKEKAFQAELMGQVKEAEKFSAANYVQEKLNIVNMTILPNRWRGKRLPEFVIKDLIAKAQAKKQAKIEAVERRKKFLASYKPDKF</sequence>
<reference evidence="2 3" key="1">
    <citation type="submission" date="2019-08" db="EMBL/GenBank/DDBJ databases">
        <title>The genome of the soybean aphid Biotype 1, its phylome, world population structure and adaptation to the North American continent.</title>
        <authorList>
            <person name="Giordano R."/>
            <person name="Donthu R.K."/>
            <person name="Hernandez A.G."/>
            <person name="Wright C.L."/>
            <person name="Zimin A.V."/>
        </authorList>
    </citation>
    <scope>NUCLEOTIDE SEQUENCE [LARGE SCALE GENOMIC DNA]</scope>
    <source>
        <tissue evidence="2">Whole aphids</tissue>
    </source>
</reference>
<comment type="caution">
    <text evidence="2">The sequence shown here is derived from an EMBL/GenBank/DDBJ whole genome shotgun (WGS) entry which is preliminary data.</text>
</comment>